<dbReference type="InterPro" id="IPR011990">
    <property type="entry name" value="TPR-like_helical_dom_sf"/>
</dbReference>
<feature type="region of interest" description="Disordered" evidence="1">
    <location>
        <begin position="24"/>
        <end position="46"/>
    </location>
</feature>
<evidence type="ECO:0000256" key="2">
    <source>
        <dbReference type="SAM" id="SignalP"/>
    </source>
</evidence>
<evidence type="ECO:0000313" key="3">
    <source>
        <dbReference type="EMBL" id="GBP24425.1"/>
    </source>
</evidence>
<evidence type="ECO:0000256" key="1">
    <source>
        <dbReference type="SAM" id="MobiDB-lite"/>
    </source>
</evidence>
<keyword evidence="4" id="KW-1185">Reference proteome</keyword>
<dbReference type="EMBL" id="BGZK01000161">
    <property type="protein sequence ID" value="GBP24425.1"/>
    <property type="molecule type" value="Genomic_DNA"/>
</dbReference>
<gene>
    <name evidence="3" type="ORF">EVAR_19301_1</name>
</gene>
<comment type="caution">
    <text evidence="3">The sequence shown here is derived from an EMBL/GenBank/DDBJ whole genome shotgun (WGS) entry which is preliminary data.</text>
</comment>
<evidence type="ECO:0000313" key="4">
    <source>
        <dbReference type="Proteomes" id="UP000299102"/>
    </source>
</evidence>
<organism evidence="3 4">
    <name type="scientific">Eumeta variegata</name>
    <name type="common">Bagworm moth</name>
    <name type="synonym">Eumeta japonica</name>
    <dbReference type="NCBI Taxonomy" id="151549"/>
    <lineage>
        <taxon>Eukaryota</taxon>
        <taxon>Metazoa</taxon>
        <taxon>Ecdysozoa</taxon>
        <taxon>Arthropoda</taxon>
        <taxon>Hexapoda</taxon>
        <taxon>Insecta</taxon>
        <taxon>Pterygota</taxon>
        <taxon>Neoptera</taxon>
        <taxon>Endopterygota</taxon>
        <taxon>Lepidoptera</taxon>
        <taxon>Glossata</taxon>
        <taxon>Ditrysia</taxon>
        <taxon>Tineoidea</taxon>
        <taxon>Psychidae</taxon>
        <taxon>Oiketicinae</taxon>
        <taxon>Eumeta</taxon>
    </lineage>
</organism>
<feature type="compositionally biased region" description="Basic and acidic residues" evidence="1">
    <location>
        <begin position="26"/>
        <end position="38"/>
    </location>
</feature>
<dbReference type="SUPFAM" id="SSF81901">
    <property type="entry name" value="HCP-like"/>
    <property type="match status" value="1"/>
</dbReference>
<dbReference type="OrthoDB" id="27934at2759"/>
<accession>A0A4C1UDA1</accession>
<dbReference type="Proteomes" id="UP000299102">
    <property type="component" value="Unassembled WGS sequence"/>
</dbReference>
<sequence>MGYLKVWMVAFCIIVCSAELLGPDTKSTENKESDKQDDSDSEVNDNDQIDAEYFKDIKKVVNLQIQLQELKDYMSAVREAKKATLKAQKELSGMKDDSESEDTATDFLEELKGMKKIIEEIKPGWLENIIEMPKNKIEVIEENPQEILDTLPPLPEETEPALTPDEEEAKVMYDTAMTELSRRPPDLDDAILLIKEAAEKGYASARVKLAWSYLFGEGVEMDFDKAKTILKELAEVGNADAHAVLMFAK</sequence>
<keyword evidence="2" id="KW-0732">Signal</keyword>
<name>A0A4C1UDA1_EUMVA</name>
<reference evidence="3 4" key="1">
    <citation type="journal article" date="2019" name="Commun. Biol.">
        <title>The bagworm genome reveals a unique fibroin gene that provides high tensile strength.</title>
        <authorList>
            <person name="Kono N."/>
            <person name="Nakamura H."/>
            <person name="Ohtoshi R."/>
            <person name="Tomita M."/>
            <person name="Numata K."/>
            <person name="Arakawa K."/>
        </authorList>
    </citation>
    <scope>NUCLEOTIDE SEQUENCE [LARGE SCALE GENOMIC DNA]</scope>
</reference>
<dbReference type="STRING" id="151549.A0A4C1UDA1"/>
<dbReference type="Gene3D" id="1.25.40.10">
    <property type="entry name" value="Tetratricopeptide repeat domain"/>
    <property type="match status" value="1"/>
</dbReference>
<protein>
    <submittedName>
        <fullName evidence="3">Uncharacterized protein</fullName>
    </submittedName>
</protein>
<proteinExistence type="predicted"/>
<dbReference type="AlphaFoldDB" id="A0A4C1UDA1"/>
<feature type="chain" id="PRO_5020028913" evidence="2">
    <location>
        <begin position="19"/>
        <end position="249"/>
    </location>
</feature>
<feature type="signal peptide" evidence="2">
    <location>
        <begin position="1"/>
        <end position="18"/>
    </location>
</feature>